<sequence>MSGIFTDEYLARPLPHESVDVHLAPLRRPEIDGAVRSLTRGMILPEGLRMARGTYRRQRLLVPTRFVFGRQDRYWNEQIMALVCRHPQRYAERAEFAYVDEAAHFVTDDAPNAVADLALDWFAHAG</sequence>
<dbReference type="AlphaFoldDB" id="A0A516GEB7"/>
<reference evidence="1 2" key="1">
    <citation type="submission" date="2019-07" db="EMBL/GenBank/DDBJ databases">
        <title>complete genome sequencing of Ornithinimicrobium sp. H23M54.</title>
        <authorList>
            <person name="Bae J.-W."/>
            <person name="Lee S.-Y."/>
        </authorList>
    </citation>
    <scope>NUCLEOTIDE SEQUENCE [LARGE SCALE GENOMIC DNA]</scope>
    <source>
        <strain evidence="1 2">H23M54</strain>
    </source>
</reference>
<protein>
    <recommendedName>
        <fullName evidence="3">Alpha/beta hydrolase</fullName>
    </recommendedName>
</protein>
<name>A0A516GEB7_9MICO</name>
<dbReference type="KEGG" id="orz:FNH13_17045"/>
<dbReference type="Gene3D" id="3.40.50.1820">
    <property type="entry name" value="alpha/beta hydrolase"/>
    <property type="match status" value="1"/>
</dbReference>
<organism evidence="1 2">
    <name type="scientific">Ornithinimicrobium ciconiae</name>
    <dbReference type="NCBI Taxonomy" id="2594265"/>
    <lineage>
        <taxon>Bacteria</taxon>
        <taxon>Bacillati</taxon>
        <taxon>Actinomycetota</taxon>
        <taxon>Actinomycetes</taxon>
        <taxon>Micrococcales</taxon>
        <taxon>Ornithinimicrobiaceae</taxon>
        <taxon>Ornithinimicrobium</taxon>
    </lineage>
</organism>
<dbReference type="InterPro" id="IPR029058">
    <property type="entry name" value="AB_hydrolase_fold"/>
</dbReference>
<evidence type="ECO:0000313" key="1">
    <source>
        <dbReference type="EMBL" id="QDO89828.1"/>
    </source>
</evidence>
<evidence type="ECO:0000313" key="2">
    <source>
        <dbReference type="Proteomes" id="UP000315395"/>
    </source>
</evidence>
<dbReference type="SUPFAM" id="SSF53474">
    <property type="entry name" value="alpha/beta-Hydrolases"/>
    <property type="match status" value="1"/>
</dbReference>
<keyword evidence="2" id="KW-1185">Reference proteome</keyword>
<dbReference type="OrthoDB" id="2987348at2"/>
<dbReference type="EMBL" id="CP041616">
    <property type="protein sequence ID" value="QDO89828.1"/>
    <property type="molecule type" value="Genomic_DNA"/>
</dbReference>
<dbReference type="Proteomes" id="UP000315395">
    <property type="component" value="Chromosome"/>
</dbReference>
<evidence type="ECO:0008006" key="3">
    <source>
        <dbReference type="Google" id="ProtNLM"/>
    </source>
</evidence>
<gene>
    <name evidence="1" type="ORF">FNH13_17045</name>
</gene>
<accession>A0A516GEB7</accession>
<proteinExistence type="predicted"/>
<dbReference type="RefSeq" id="WP_143784549.1">
    <property type="nucleotide sequence ID" value="NZ_CP041616.1"/>
</dbReference>